<dbReference type="Proteomes" id="UP000283586">
    <property type="component" value="Unassembled WGS sequence"/>
</dbReference>
<feature type="transmembrane region" description="Helical" evidence="1">
    <location>
        <begin position="55"/>
        <end position="79"/>
    </location>
</feature>
<dbReference type="InterPro" id="IPR021560">
    <property type="entry name" value="DUF3021"/>
</dbReference>
<dbReference type="Proteomes" id="UP000284465">
    <property type="component" value="Unassembled WGS sequence"/>
</dbReference>
<dbReference type="AlphaFoldDB" id="A0A3R6DVE0"/>
<evidence type="ECO:0000313" key="7">
    <source>
        <dbReference type="Proteomes" id="UP000478483"/>
    </source>
</evidence>
<evidence type="ECO:0000256" key="1">
    <source>
        <dbReference type="SAM" id="Phobius"/>
    </source>
</evidence>
<keyword evidence="1" id="KW-1133">Transmembrane helix</keyword>
<dbReference type="Proteomes" id="UP000478483">
    <property type="component" value="Unassembled WGS sequence"/>
</dbReference>
<evidence type="ECO:0000313" key="3">
    <source>
        <dbReference type="EMBL" id="RHA64727.1"/>
    </source>
</evidence>
<proteinExistence type="predicted"/>
<accession>A0A3R6DVE0</accession>
<dbReference type="EMBL" id="QSFP01000028">
    <property type="protein sequence ID" value="RHA64727.1"/>
    <property type="molecule type" value="Genomic_DNA"/>
</dbReference>
<gene>
    <name evidence="3" type="ORF">DW927_17075</name>
    <name evidence="4" type="ORF">DWZ31_19005</name>
    <name evidence="2" type="ORF">GMD50_15815</name>
</gene>
<sequence length="156" mass="17307">MEVIMKKRILCRALIGAPIGLAISTAITIFSSLIYGDGNYYPVVPALVEQCGNEINAVVAQMIASLLYGAVWAGASVIWEMDDWSLLRQTVTHLLAGSIATFPVAYLMYWMKHSIAGVVVYFAIFIGIYVGIWITLYSRAKREVTKLNEKVSLQNR</sequence>
<feature type="transmembrane region" description="Helical" evidence="1">
    <location>
        <begin position="91"/>
        <end position="109"/>
    </location>
</feature>
<reference evidence="2 7" key="2">
    <citation type="journal article" date="2019" name="Nat. Med.">
        <title>A library of human gut bacterial isolates paired with longitudinal multiomics data enables mechanistic microbiome research.</title>
        <authorList>
            <person name="Poyet M."/>
            <person name="Groussin M."/>
            <person name="Gibbons S.M."/>
            <person name="Avila-Pacheco J."/>
            <person name="Jiang X."/>
            <person name="Kearney S.M."/>
            <person name="Perrotta A.R."/>
            <person name="Berdy B."/>
            <person name="Zhao S."/>
            <person name="Lieberman T.D."/>
            <person name="Swanson P.K."/>
            <person name="Smith M."/>
            <person name="Roesemann S."/>
            <person name="Alexander J.E."/>
            <person name="Rich S.A."/>
            <person name="Livny J."/>
            <person name="Vlamakis H."/>
            <person name="Clish C."/>
            <person name="Bullock K."/>
            <person name="Deik A."/>
            <person name="Scott J."/>
            <person name="Pierce K.A."/>
            <person name="Xavier R.J."/>
            <person name="Alm E.J."/>
        </authorList>
    </citation>
    <scope>NUCLEOTIDE SEQUENCE [LARGE SCALE GENOMIC DNA]</scope>
    <source>
        <strain evidence="2 7">BIOML-A1</strain>
    </source>
</reference>
<evidence type="ECO:0000313" key="2">
    <source>
        <dbReference type="EMBL" id="MTR86474.1"/>
    </source>
</evidence>
<comment type="caution">
    <text evidence="3">The sequence shown here is derived from an EMBL/GenBank/DDBJ whole genome shotgun (WGS) entry which is preliminary data.</text>
</comment>
<dbReference type="EMBL" id="WNAJ01000023">
    <property type="protein sequence ID" value="MTR86474.1"/>
    <property type="molecule type" value="Genomic_DNA"/>
</dbReference>
<name>A0A3R6DVE0_9FIRM</name>
<feature type="transmembrane region" description="Helical" evidence="1">
    <location>
        <begin position="115"/>
        <end position="137"/>
    </location>
</feature>
<reference evidence="5 6" key="1">
    <citation type="submission" date="2018-08" db="EMBL/GenBank/DDBJ databases">
        <title>A genome reference for cultivated species of the human gut microbiota.</title>
        <authorList>
            <person name="Zou Y."/>
            <person name="Xue W."/>
            <person name="Luo G."/>
        </authorList>
    </citation>
    <scope>NUCLEOTIDE SEQUENCE [LARGE SCALE GENOMIC DNA]</scope>
    <source>
        <strain evidence="4 5">AF31-21AC</strain>
        <strain evidence="3 6">AM43-11</strain>
    </source>
</reference>
<feature type="transmembrane region" description="Helical" evidence="1">
    <location>
        <begin position="12"/>
        <end position="35"/>
    </location>
</feature>
<evidence type="ECO:0000313" key="4">
    <source>
        <dbReference type="EMBL" id="RHN02291.1"/>
    </source>
</evidence>
<evidence type="ECO:0000313" key="6">
    <source>
        <dbReference type="Proteomes" id="UP000284465"/>
    </source>
</evidence>
<protein>
    <submittedName>
        <fullName evidence="3">DUF3021 domain-containing protein</fullName>
    </submittedName>
    <submittedName>
        <fullName evidence="2">DUF3021 family protein</fullName>
    </submittedName>
</protein>
<dbReference type="Pfam" id="PF11457">
    <property type="entry name" value="DUF3021"/>
    <property type="match status" value="1"/>
</dbReference>
<dbReference type="EMBL" id="QRQN01000042">
    <property type="protein sequence ID" value="RHN02291.1"/>
    <property type="molecule type" value="Genomic_DNA"/>
</dbReference>
<organism evidence="3 6">
    <name type="scientific">Roseburia intestinalis</name>
    <dbReference type="NCBI Taxonomy" id="166486"/>
    <lineage>
        <taxon>Bacteria</taxon>
        <taxon>Bacillati</taxon>
        <taxon>Bacillota</taxon>
        <taxon>Clostridia</taxon>
        <taxon>Lachnospirales</taxon>
        <taxon>Lachnospiraceae</taxon>
        <taxon>Roseburia</taxon>
    </lineage>
</organism>
<evidence type="ECO:0000313" key="5">
    <source>
        <dbReference type="Proteomes" id="UP000283586"/>
    </source>
</evidence>
<keyword evidence="1" id="KW-0472">Membrane</keyword>
<keyword evidence="1" id="KW-0812">Transmembrane</keyword>